<dbReference type="InterPro" id="IPR026058">
    <property type="entry name" value="LIPIN"/>
</dbReference>
<dbReference type="EMBL" id="CACTIH010007391">
    <property type="protein sequence ID" value="CAA3012145.1"/>
    <property type="molecule type" value="Genomic_DNA"/>
</dbReference>
<feature type="region of interest" description="Disordered" evidence="1">
    <location>
        <begin position="148"/>
        <end position="177"/>
    </location>
</feature>
<evidence type="ECO:0000313" key="4">
    <source>
        <dbReference type="Proteomes" id="UP000594638"/>
    </source>
</evidence>
<feature type="compositionally biased region" description="Basic and acidic residues" evidence="1">
    <location>
        <begin position="1"/>
        <end position="13"/>
    </location>
</feature>
<keyword evidence="4" id="KW-1185">Reference proteome</keyword>
<dbReference type="PANTHER" id="PTHR12181:SF59">
    <property type="entry name" value="PHOSPHATIDATE PHOSPHATASE PAH1"/>
    <property type="match status" value="1"/>
</dbReference>
<name>A0A8S0U0X5_OLEEU</name>
<proteinExistence type="predicted"/>
<evidence type="ECO:0000313" key="3">
    <source>
        <dbReference type="EMBL" id="CAA3012145.1"/>
    </source>
</evidence>
<dbReference type="Gramene" id="OE9A042680T1">
    <property type="protein sequence ID" value="OE9A042680C1"/>
    <property type="gene ID" value="OE9A042680"/>
</dbReference>
<feature type="domain" description="Lipin middle" evidence="2">
    <location>
        <begin position="36"/>
        <end position="111"/>
    </location>
</feature>
<feature type="region of interest" description="Disordered" evidence="1">
    <location>
        <begin position="1"/>
        <end position="23"/>
    </location>
</feature>
<dbReference type="GO" id="GO:0008195">
    <property type="term" value="F:phosphatidate phosphatase activity"/>
    <property type="evidence" value="ECO:0007669"/>
    <property type="project" value="TreeGrafter"/>
</dbReference>
<organism evidence="3 4">
    <name type="scientific">Olea europaea subsp. europaea</name>
    <dbReference type="NCBI Taxonomy" id="158383"/>
    <lineage>
        <taxon>Eukaryota</taxon>
        <taxon>Viridiplantae</taxon>
        <taxon>Streptophyta</taxon>
        <taxon>Embryophyta</taxon>
        <taxon>Tracheophyta</taxon>
        <taxon>Spermatophyta</taxon>
        <taxon>Magnoliopsida</taxon>
        <taxon>eudicotyledons</taxon>
        <taxon>Gunneridae</taxon>
        <taxon>Pentapetalae</taxon>
        <taxon>asterids</taxon>
        <taxon>lamiids</taxon>
        <taxon>Lamiales</taxon>
        <taxon>Oleaceae</taxon>
        <taxon>Oleeae</taxon>
        <taxon>Olea</taxon>
    </lineage>
</organism>
<dbReference type="InterPro" id="IPR031703">
    <property type="entry name" value="Lipin_mid"/>
</dbReference>
<reference evidence="3 4" key="1">
    <citation type="submission" date="2019-12" db="EMBL/GenBank/DDBJ databases">
        <authorList>
            <person name="Alioto T."/>
            <person name="Alioto T."/>
            <person name="Gomez Garrido J."/>
        </authorList>
    </citation>
    <scope>NUCLEOTIDE SEQUENCE [LARGE SCALE GENOMIC DNA]</scope>
</reference>
<dbReference type="PANTHER" id="PTHR12181">
    <property type="entry name" value="LIPIN"/>
    <property type="match status" value="1"/>
</dbReference>
<protein>
    <recommendedName>
        <fullName evidence="2">Lipin middle domain-containing protein</fullName>
    </recommendedName>
</protein>
<accession>A0A8S0U0X5</accession>
<gene>
    <name evidence="3" type="ORF">OLEA9_A042680</name>
</gene>
<evidence type="ECO:0000256" key="1">
    <source>
        <dbReference type="SAM" id="MobiDB-lite"/>
    </source>
</evidence>
<dbReference type="Pfam" id="PF16876">
    <property type="entry name" value="Lipin_mid"/>
    <property type="match status" value="1"/>
</dbReference>
<dbReference type="Proteomes" id="UP000594638">
    <property type="component" value="Unassembled WGS sequence"/>
</dbReference>
<dbReference type="AlphaFoldDB" id="A0A8S0U0X5"/>
<comment type="caution">
    <text evidence="3">The sequence shown here is derived from an EMBL/GenBank/DDBJ whole genome shotgun (WGS) entry which is preliminary data.</text>
</comment>
<dbReference type="OrthoDB" id="10579631at2759"/>
<evidence type="ECO:0000259" key="2">
    <source>
        <dbReference type="Pfam" id="PF16876"/>
    </source>
</evidence>
<sequence>MDADLVTKGECSKSAHLHPHSTDSSGDMNIDFHRGIEISLRGYLLHAGVGLSATETFDGSYIAMEEFKVSTSSIVKNENLLVRMQGKYLKWNKTAPIILGIAAYGLDLLLEEDESGLTSTPSGWRLWPIPIRRVKILEYTGSNSSNEEVCVDSESISESQHVEPTPTPRAASESSRKQVIGTNVHTTDQIVSLNLEEGRNMVNFIFAIWVLGSQKVEAHIYLWKHANFNF</sequence>